<reference evidence="1 2" key="1">
    <citation type="submission" date="2016-11" db="EMBL/GenBank/DDBJ databases">
        <title>Phages of Salmonella enterica subsp. salamae and subsp. diarizonae: novel phages with a mosaic genome structure and activity against pathogenic S. enterica subsp. enterica isolates.</title>
        <authorList>
            <person name="Pastekova L."/>
            <person name="Bosak J."/>
            <person name="Dedicova D."/>
            <person name="Benada O."/>
            <person name="Smarda J."/>
            <person name="Smajs D."/>
        </authorList>
    </citation>
    <scope>NUCLEOTIDE SEQUENCE [LARGE SCALE GENOMIC DNA]</scope>
</reference>
<organism evidence="1 2">
    <name type="scientific">Salmonella phage SEN5</name>
    <dbReference type="NCBI Taxonomy" id="1647466"/>
    <lineage>
        <taxon>Viruses</taxon>
        <taxon>Duplodnaviria</taxon>
        <taxon>Heunggongvirae</taxon>
        <taxon>Uroviricota</taxon>
        <taxon>Caudoviricetes</taxon>
        <taxon>Peduoviridae</taxon>
        <taxon>Senquatrovirus</taxon>
        <taxon>Senquatrovirus SEN4</taxon>
    </lineage>
</organism>
<gene>
    <name evidence="1" type="ORF">SEN5_30</name>
</gene>
<accession>A0A0M4QWT0</accession>
<evidence type="ECO:0008006" key="3">
    <source>
        <dbReference type="Google" id="ProtNLM"/>
    </source>
</evidence>
<name>A0A0M4QWT0_9CAUD</name>
<dbReference type="EMBL" id="KT630646">
    <property type="protein sequence ID" value="ALF02369.1"/>
    <property type="molecule type" value="Genomic_DNA"/>
</dbReference>
<proteinExistence type="predicted"/>
<sequence length="127" mass="13816">MKKLIMVLALFSLVGCKPGADKAVELGQKEVASSMRDPDSAKFRYLRFVQKDEAADGAVVGYVCGQVNAKNAFGAYAGFAPFEMELSMKSKGFFSKGVTYSVFNKQLYSDPGQVNMAEYAKKCGPDQ</sequence>
<protein>
    <recommendedName>
        <fullName evidence="3">Lipoprotein</fullName>
    </recommendedName>
</protein>
<dbReference type="Proteomes" id="UP000204196">
    <property type="component" value="Segment"/>
</dbReference>
<evidence type="ECO:0000313" key="1">
    <source>
        <dbReference type="EMBL" id="ALF02369.1"/>
    </source>
</evidence>
<dbReference type="KEGG" id="vg:26519979"/>
<dbReference type="RefSeq" id="YP_009191774.1">
    <property type="nucleotide sequence ID" value="NC_028701.2"/>
</dbReference>
<evidence type="ECO:0000313" key="2">
    <source>
        <dbReference type="Proteomes" id="UP000204196"/>
    </source>
</evidence>
<dbReference type="GeneID" id="26519979"/>
<dbReference type="PROSITE" id="PS51257">
    <property type="entry name" value="PROKAR_LIPOPROTEIN"/>
    <property type="match status" value="1"/>
</dbReference>